<evidence type="ECO:0000313" key="1">
    <source>
        <dbReference type="EMBL" id="ADY58175.1"/>
    </source>
</evidence>
<gene>
    <name evidence="1" type="ordered locus">Plabr_0548</name>
</gene>
<sequence length="174" mass="18351">MRLLFGGEVCFASSPWNSPALPAADCERSPVTPCFPRLLLSFVCCVGLMVLMAGCGSANGPERAAVSGTVTFNGDPIQTGSIQFVPVEGVVGKPVSAPISNGEFSLSSGEGPAVGMNKVVINATRKTGKQKKNIMGEMEDEIEDFIPARYNAQTELQVEISSDSNTETFELTAQ</sequence>
<name>F0ST20_RUBBR</name>
<protein>
    <recommendedName>
        <fullName evidence="3">Carboxypeptidase regulatory-like domain-containing protein</fullName>
    </recommendedName>
</protein>
<evidence type="ECO:0008006" key="3">
    <source>
        <dbReference type="Google" id="ProtNLM"/>
    </source>
</evidence>
<accession>F0ST20</accession>
<evidence type="ECO:0000313" key="2">
    <source>
        <dbReference type="Proteomes" id="UP000006860"/>
    </source>
</evidence>
<dbReference type="KEGG" id="pbs:Plabr_0548"/>
<dbReference type="AlphaFoldDB" id="F0ST20"/>
<dbReference type="HOGENOM" id="CLU_113730_3_0_0"/>
<keyword evidence="2" id="KW-1185">Reference proteome</keyword>
<reference evidence="2" key="1">
    <citation type="submission" date="2011-02" db="EMBL/GenBank/DDBJ databases">
        <title>The complete genome of Planctomyces brasiliensis DSM 5305.</title>
        <authorList>
            <person name="Lucas S."/>
            <person name="Copeland A."/>
            <person name="Lapidus A."/>
            <person name="Bruce D."/>
            <person name="Goodwin L."/>
            <person name="Pitluck S."/>
            <person name="Kyrpides N."/>
            <person name="Mavromatis K."/>
            <person name="Pagani I."/>
            <person name="Ivanova N."/>
            <person name="Ovchinnikova G."/>
            <person name="Lu M."/>
            <person name="Detter J.C."/>
            <person name="Han C."/>
            <person name="Land M."/>
            <person name="Hauser L."/>
            <person name="Markowitz V."/>
            <person name="Cheng J.-F."/>
            <person name="Hugenholtz P."/>
            <person name="Woyke T."/>
            <person name="Wu D."/>
            <person name="Tindall B."/>
            <person name="Pomrenke H.G."/>
            <person name="Brambilla E."/>
            <person name="Klenk H.-P."/>
            <person name="Eisen J.A."/>
        </authorList>
    </citation>
    <scope>NUCLEOTIDE SEQUENCE [LARGE SCALE GENOMIC DNA]</scope>
    <source>
        <strain evidence="2">ATCC 49424 / DSM 5305 / JCM 21570 / NBRC 103401 / IFAM 1448</strain>
    </source>
</reference>
<organism evidence="1 2">
    <name type="scientific">Rubinisphaera brasiliensis (strain ATCC 49424 / DSM 5305 / JCM 21570 / IAM 15109 / NBRC 103401 / IFAM 1448)</name>
    <name type="common">Planctomyces brasiliensis</name>
    <dbReference type="NCBI Taxonomy" id="756272"/>
    <lineage>
        <taxon>Bacteria</taxon>
        <taxon>Pseudomonadati</taxon>
        <taxon>Planctomycetota</taxon>
        <taxon>Planctomycetia</taxon>
        <taxon>Planctomycetales</taxon>
        <taxon>Planctomycetaceae</taxon>
        <taxon>Rubinisphaera</taxon>
    </lineage>
</organism>
<dbReference type="eggNOG" id="ENOG50335DK">
    <property type="taxonomic scope" value="Bacteria"/>
</dbReference>
<dbReference type="Proteomes" id="UP000006860">
    <property type="component" value="Chromosome"/>
</dbReference>
<dbReference type="EMBL" id="CP002546">
    <property type="protein sequence ID" value="ADY58175.1"/>
    <property type="molecule type" value="Genomic_DNA"/>
</dbReference>
<proteinExistence type="predicted"/>